<sequence length="641" mass="71754">MESSERLEMNGDKYAGQNGSGDEDANGNEDDGREREDVGVRADEEDEETEEVDCSDGVVRRRRTIVPADRLPLHLRIRRHIDCRDSADEEELADDDPPGGDDDDEGCSVSASSSSYEESDDVYMEEEGERGESDEDEDEEQGVSGEKRGSEEKEGEGRLGMEEAVERIGVRKERPLQQKSTGRECEICGKAFKWPRLLKAHLQTHVNECPDCGINCISYHALRTHISKEHRDLIKCSKCDYAHRLPSQVRRHFEQNHVHGLACPIGGCSAVIAFNRLRAHIAKVHAGAAAQINGTMLRIRPTSVAAGSRDSTGGSIECEECGRVVESEEELEMHVQSAHGAGVFCPHPECRGASGAERMRLDELEKHIEERHAEDARLPHFHTQSGRSISVASETTCSEYAVSRSSQPTTTASEPVGPTSSGVPSCPSTSRGTMRMRSVIYSTDPIEEEEEEEGDDGAERASTSDGRSSRTKERPMRKRKGEEREEMEEETKRARIDEDDLDEDIRKLEQQQRDDEKRSKEVPAFSELGLACKECGKVYANADSLRKHKARVHEKRYTESLRHKSYACTEEGCEKVFKTPGALQDHVNGHRGISAHECEHCDKKFTTRAYYARHLSKYHQISIKSLDGIQEFVAAARIKKK</sequence>
<organism evidence="11 12">
    <name type="scientific">Pristionchus mayeri</name>
    <dbReference type="NCBI Taxonomy" id="1317129"/>
    <lineage>
        <taxon>Eukaryota</taxon>
        <taxon>Metazoa</taxon>
        <taxon>Ecdysozoa</taxon>
        <taxon>Nematoda</taxon>
        <taxon>Chromadorea</taxon>
        <taxon>Rhabditida</taxon>
        <taxon>Rhabditina</taxon>
        <taxon>Diplogasteromorpha</taxon>
        <taxon>Diplogasteroidea</taxon>
        <taxon>Neodiplogasteridae</taxon>
        <taxon>Pristionchus</taxon>
    </lineage>
</organism>
<evidence type="ECO:0000256" key="5">
    <source>
        <dbReference type="ARBA" id="ARBA00023015"/>
    </source>
</evidence>
<feature type="domain" description="C2H2-type" evidence="10">
    <location>
        <begin position="596"/>
        <end position="619"/>
    </location>
</feature>
<evidence type="ECO:0000256" key="3">
    <source>
        <dbReference type="ARBA" id="ARBA00022771"/>
    </source>
</evidence>
<dbReference type="GO" id="GO:0008270">
    <property type="term" value="F:zinc ion binding"/>
    <property type="evidence" value="ECO:0007669"/>
    <property type="project" value="UniProtKB-KW"/>
</dbReference>
<name>A0AAN5CAT2_9BILA</name>
<comment type="subcellular location">
    <subcellularLocation>
        <location evidence="1">Nucleus</location>
    </subcellularLocation>
</comment>
<dbReference type="Pfam" id="PF00096">
    <property type="entry name" value="zf-C2H2"/>
    <property type="match status" value="3"/>
</dbReference>
<keyword evidence="5" id="KW-0805">Transcription regulation</keyword>
<dbReference type="InterPro" id="IPR036236">
    <property type="entry name" value="Znf_C2H2_sf"/>
</dbReference>
<feature type="compositionally biased region" description="Acidic residues" evidence="9">
    <location>
        <begin position="445"/>
        <end position="456"/>
    </location>
</feature>
<evidence type="ECO:0000256" key="2">
    <source>
        <dbReference type="ARBA" id="ARBA00022723"/>
    </source>
</evidence>
<feature type="compositionally biased region" description="Acidic residues" evidence="9">
    <location>
        <begin position="87"/>
        <end position="106"/>
    </location>
</feature>
<dbReference type="Pfam" id="PF13912">
    <property type="entry name" value="zf-C2H2_6"/>
    <property type="match status" value="1"/>
</dbReference>
<keyword evidence="2" id="KW-0479">Metal-binding</keyword>
<dbReference type="PANTHER" id="PTHR46179:SF13">
    <property type="entry name" value="C2H2-TYPE DOMAIN-CONTAINING PROTEIN"/>
    <property type="match status" value="1"/>
</dbReference>
<evidence type="ECO:0000313" key="11">
    <source>
        <dbReference type="EMBL" id="GMR36107.1"/>
    </source>
</evidence>
<evidence type="ECO:0000256" key="7">
    <source>
        <dbReference type="ARBA" id="ARBA00023242"/>
    </source>
</evidence>
<keyword evidence="4" id="KW-0862">Zinc</keyword>
<keyword evidence="3 8" id="KW-0863">Zinc-finger</keyword>
<evidence type="ECO:0000256" key="9">
    <source>
        <dbReference type="SAM" id="MobiDB-lite"/>
    </source>
</evidence>
<feature type="compositionally biased region" description="Basic and acidic residues" evidence="9">
    <location>
        <begin position="145"/>
        <end position="164"/>
    </location>
</feature>
<protein>
    <recommendedName>
        <fullName evidence="10">C2H2-type domain-containing protein</fullName>
    </recommendedName>
</protein>
<dbReference type="Proteomes" id="UP001328107">
    <property type="component" value="Unassembled WGS sequence"/>
</dbReference>
<evidence type="ECO:0000256" key="4">
    <source>
        <dbReference type="ARBA" id="ARBA00022833"/>
    </source>
</evidence>
<feature type="region of interest" description="Disordered" evidence="9">
    <location>
        <begin position="400"/>
        <end position="504"/>
    </location>
</feature>
<feature type="domain" description="C2H2-type" evidence="10">
    <location>
        <begin position="183"/>
        <end position="210"/>
    </location>
</feature>
<keyword evidence="6" id="KW-0804">Transcription</keyword>
<reference evidence="12" key="1">
    <citation type="submission" date="2022-10" db="EMBL/GenBank/DDBJ databases">
        <title>Genome assembly of Pristionchus species.</title>
        <authorList>
            <person name="Yoshida K."/>
            <person name="Sommer R.J."/>
        </authorList>
    </citation>
    <scope>NUCLEOTIDE SEQUENCE [LARGE SCALE GENOMIC DNA]</scope>
    <source>
        <strain evidence="12">RS5460</strain>
    </source>
</reference>
<dbReference type="PROSITE" id="PS00028">
    <property type="entry name" value="ZINC_FINGER_C2H2_1"/>
    <property type="match status" value="5"/>
</dbReference>
<gene>
    <name evidence="11" type="ORF">PMAYCL1PPCAC_06302</name>
</gene>
<feature type="domain" description="C2H2-type" evidence="10">
    <location>
        <begin position="566"/>
        <end position="595"/>
    </location>
</feature>
<dbReference type="Gene3D" id="3.30.160.60">
    <property type="entry name" value="Classic Zinc Finger"/>
    <property type="match status" value="2"/>
</dbReference>
<evidence type="ECO:0000313" key="12">
    <source>
        <dbReference type="Proteomes" id="UP001328107"/>
    </source>
</evidence>
<dbReference type="GO" id="GO:0005634">
    <property type="term" value="C:nucleus"/>
    <property type="evidence" value="ECO:0007669"/>
    <property type="project" value="UniProtKB-SubCell"/>
</dbReference>
<dbReference type="InterPro" id="IPR013087">
    <property type="entry name" value="Znf_C2H2_type"/>
</dbReference>
<keyword evidence="7" id="KW-0539">Nucleus</keyword>
<comment type="caution">
    <text evidence="11">The sequence shown here is derived from an EMBL/GenBank/DDBJ whole genome shotgun (WGS) entry which is preliminary data.</text>
</comment>
<accession>A0AAN5CAT2</accession>
<dbReference type="SUPFAM" id="SSF57667">
    <property type="entry name" value="beta-beta-alpha zinc fingers"/>
    <property type="match status" value="2"/>
</dbReference>
<dbReference type="SMART" id="SM00355">
    <property type="entry name" value="ZnF_C2H2"/>
    <property type="match status" value="8"/>
</dbReference>
<feature type="compositionally biased region" description="Basic and acidic residues" evidence="9">
    <location>
        <begin position="1"/>
        <end position="11"/>
    </location>
</feature>
<dbReference type="PROSITE" id="PS50157">
    <property type="entry name" value="ZINC_FINGER_C2H2_2"/>
    <property type="match status" value="5"/>
</dbReference>
<evidence type="ECO:0000259" key="10">
    <source>
        <dbReference type="PROSITE" id="PS50157"/>
    </source>
</evidence>
<feature type="region of interest" description="Disordered" evidence="9">
    <location>
        <begin position="1"/>
        <end position="164"/>
    </location>
</feature>
<feature type="compositionally biased region" description="Acidic residues" evidence="9">
    <location>
        <begin position="43"/>
        <end position="54"/>
    </location>
</feature>
<feature type="compositionally biased region" description="Basic and acidic residues" evidence="9">
    <location>
        <begin position="30"/>
        <end position="42"/>
    </location>
</feature>
<dbReference type="InterPro" id="IPR051061">
    <property type="entry name" value="Zinc_finger_trans_reg"/>
</dbReference>
<feature type="domain" description="C2H2-type" evidence="10">
    <location>
        <begin position="316"/>
        <end position="339"/>
    </location>
</feature>
<feature type="domain" description="C2H2-type" evidence="10">
    <location>
        <begin position="530"/>
        <end position="558"/>
    </location>
</feature>
<proteinExistence type="predicted"/>
<evidence type="ECO:0000256" key="1">
    <source>
        <dbReference type="ARBA" id="ARBA00004123"/>
    </source>
</evidence>
<evidence type="ECO:0000256" key="6">
    <source>
        <dbReference type="ARBA" id="ARBA00023163"/>
    </source>
</evidence>
<feature type="compositionally biased region" description="Low complexity" evidence="9">
    <location>
        <begin position="107"/>
        <end position="116"/>
    </location>
</feature>
<dbReference type="PANTHER" id="PTHR46179">
    <property type="entry name" value="ZINC FINGER PROTEIN"/>
    <property type="match status" value="1"/>
</dbReference>
<dbReference type="GO" id="GO:0006357">
    <property type="term" value="P:regulation of transcription by RNA polymerase II"/>
    <property type="evidence" value="ECO:0007669"/>
    <property type="project" value="TreeGrafter"/>
</dbReference>
<dbReference type="AlphaFoldDB" id="A0AAN5CAT2"/>
<evidence type="ECO:0000256" key="8">
    <source>
        <dbReference type="PROSITE-ProRule" id="PRU00042"/>
    </source>
</evidence>
<dbReference type="EMBL" id="BTRK01000002">
    <property type="protein sequence ID" value="GMR36107.1"/>
    <property type="molecule type" value="Genomic_DNA"/>
</dbReference>
<feature type="compositionally biased region" description="Acidic residues" evidence="9">
    <location>
        <begin position="117"/>
        <end position="141"/>
    </location>
</feature>
<feature type="compositionally biased region" description="Polar residues" evidence="9">
    <location>
        <begin position="400"/>
        <end position="432"/>
    </location>
</feature>
<keyword evidence="12" id="KW-1185">Reference proteome</keyword>